<accession>A0A5Q4VFN1</accession>
<dbReference type="EMBL" id="VDMB01000002">
    <property type="protein sequence ID" value="TYT75773.1"/>
    <property type="molecule type" value="Genomic_DNA"/>
</dbReference>
<feature type="region of interest" description="Disordered" evidence="1">
    <location>
        <begin position="1"/>
        <end position="21"/>
    </location>
</feature>
<comment type="caution">
    <text evidence="2">The sequence shown here is derived from an EMBL/GenBank/DDBJ whole genome shotgun (WGS) entry which is preliminary data.</text>
</comment>
<reference evidence="2 3" key="1">
    <citation type="submission" date="2019-06" db="EMBL/GenBank/DDBJ databases">
        <title>Desulfobotulus mexicanus sp. nov., a novel sulfate-reducing bacterium isolated from the sediment of an alkaline crater lake in Mexico.</title>
        <authorList>
            <person name="Hirschler-Rea A."/>
        </authorList>
    </citation>
    <scope>NUCLEOTIDE SEQUENCE [LARGE SCALE GENOMIC DNA]</scope>
    <source>
        <strain evidence="2 3">PAR22N</strain>
    </source>
</reference>
<proteinExistence type="predicted"/>
<gene>
    <name evidence="2" type="ORF">FIM25_02375</name>
</gene>
<evidence type="ECO:0000256" key="1">
    <source>
        <dbReference type="SAM" id="MobiDB-lite"/>
    </source>
</evidence>
<evidence type="ECO:0000313" key="2">
    <source>
        <dbReference type="EMBL" id="TYT75773.1"/>
    </source>
</evidence>
<dbReference type="RefSeq" id="WP_139445918.1">
    <property type="nucleotide sequence ID" value="NZ_VDMB01000002.1"/>
</dbReference>
<dbReference type="AlphaFoldDB" id="A0A5Q4VFN1"/>
<evidence type="ECO:0000313" key="3">
    <source>
        <dbReference type="Proteomes" id="UP000321899"/>
    </source>
</evidence>
<protein>
    <submittedName>
        <fullName evidence="2">Uncharacterized protein</fullName>
    </submittedName>
</protein>
<dbReference type="OrthoDB" id="9845834at2"/>
<sequence>MEKSTRQAERRHHRARVRRKRMDVVAHWKADNPRAHGVAVETPTAVAGYKEKVPSLQALRYKNWRKVAREAWDLSFGQGNRTVIFH</sequence>
<dbReference type="Proteomes" id="UP000321899">
    <property type="component" value="Unassembled WGS sequence"/>
</dbReference>
<name>A0A5Q4VFN1_9BACT</name>
<keyword evidence="3" id="KW-1185">Reference proteome</keyword>
<organism evidence="2 3">
    <name type="scientific">Desulfobotulus mexicanus</name>
    <dbReference type="NCBI Taxonomy" id="2586642"/>
    <lineage>
        <taxon>Bacteria</taxon>
        <taxon>Pseudomonadati</taxon>
        <taxon>Thermodesulfobacteriota</taxon>
        <taxon>Desulfobacteria</taxon>
        <taxon>Desulfobacterales</taxon>
        <taxon>Desulfobacteraceae</taxon>
        <taxon>Desulfobotulus</taxon>
    </lineage>
</organism>
<feature type="compositionally biased region" description="Basic residues" evidence="1">
    <location>
        <begin position="9"/>
        <end position="21"/>
    </location>
</feature>